<feature type="transmembrane region" description="Helical" evidence="1">
    <location>
        <begin position="24"/>
        <end position="43"/>
    </location>
</feature>
<dbReference type="EMBL" id="HG996476">
    <property type="protein sequence ID" value="CAG1854503.1"/>
    <property type="molecule type" value="Genomic_DNA"/>
</dbReference>
<reference evidence="3" key="2">
    <citation type="submission" date="2021-05" db="UniProtKB">
        <authorList>
            <consortium name="EnsemblPlants"/>
        </authorList>
    </citation>
    <scope>IDENTIFICATION</scope>
    <source>
        <strain evidence="3">subsp. malaccensis</strain>
    </source>
</reference>
<keyword evidence="1" id="KW-0472">Membrane</keyword>
<protein>
    <submittedName>
        <fullName evidence="2">(wild Malaysian banana) hypothetical protein</fullName>
    </submittedName>
</protein>
<keyword evidence="1" id="KW-0812">Transmembrane</keyword>
<accession>A0A804L010</accession>
<evidence type="ECO:0000256" key="1">
    <source>
        <dbReference type="SAM" id="Phobius"/>
    </source>
</evidence>
<dbReference type="InParanoid" id="A0A804L010"/>
<sequence>MLHSCSLINMINDFCNLIFKWLEMILFNFILFYFIYLNSFILIKKNNIY</sequence>
<proteinExistence type="predicted"/>
<evidence type="ECO:0000313" key="3">
    <source>
        <dbReference type="EnsemblPlants" id="Ma10_p24820.1"/>
    </source>
</evidence>
<reference evidence="2" key="1">
    <citation type="submission" date="2021-03" db="EMBL/GenBank/DDBJ databases">
        <authorList>
            <consortium name="Genoscope - CEA"/>
            <person name="William W."/>
        </authorList>
    </citation>
    <scope>NUCLEOTIDE SEQUENCE</scope>
    <source>
        <strain evidence="2">Doubled-haploid Pahang</strain>
    </source>
</reference>
<dbReference type="EnsemblPlants" id="Ma10_t24820.1">
    <property type="protein sequence ID" value="Ma10_p24820.1"/>
    <property type="gene ID" value="Ma10_g24820"/>
</dbReference>
<evidence type="ECO:0000313" key="2">
    <source>
        <dbReference type="EMBL" id="CAG1854503.1"/>
    </source>
</evidence>
<dbReference type="Gramene" id="Ma10_t24820.1">
    <property type="protein sequence ID" value="Ma10_p24820.1"/>
    <property type="gene ID" value="Ma10_g24820"/>
</dbReference>
<dbReference type="AlphaFoldDB" id="A0A804L010"/>
<gene>
    <name evidence="2" type="ORF">GSMUA_327290.1</name>
</gene>
<keyword evidence="1" id="KW-1133">Transmembrane helix</keyword>
<dbReference type="Proteomes" id="UP000012960">
    <property type="component" value="Unplaced"/>
</dbReference>
<evidence type="ECO:0000313" key="4">
    <source>
        <dbReference type="Proteomes" id="UP000012960"/>
    </source>
</evidence>
<name>A0A804L010_MUSAM</name>
<keyword evidence="4" id="KW-1185">Reference proteome</keyword>
<organism evidence="3 4">
    <name type="scientific">Musa acuminata subsp. malaccensis</name>
    <name type="common">Wild banana</name>
    <name type="synonym">Musa malaccensis</name>
    <dbReference type="NCBI Taxonomy" id="214687"/>
    <lineage>
        <taxon>Eukaryota</taxon>
        <taxon>Viridiplantae</taxon>
        <taxon>Streptophyta</taxon>
        <taxon>Embryophyta</taxon>
        <taxon>Tracheophyta</taxon>
        <taxon>Spermatophyta</taxon>
        <taxon>Magnoliopsida</taxon>
        <taxon>Liliopsida</taxon>
        <taxon>Zingiberales</taxon>
        <taxon>Musaceae</taxon>
        <taxon>Musa</taxon>
    </lineage>
</organism>